<gene>
    <name evidence="2" type="ORF">JMA_38770</name>
</gene>
<keyword evidence="2" id="KW-0614">Plasmid</keyword>
<keyword evidence="1" id="KW-0472">Membrane</keyword>
<reference evidence="2 3" key="1">
    <citation type="submission" date="2014-08" db="EMBL/GenBank/DDBJ databases">
        <title>Complete genome of a marine bacteria Jeotgalibacillus malaysiensis.</title>
        <authorList>
            <person name="Yaakop A.S."/>
            <person name="Chan K.-G."/>
            <person name="Goh K.M."/>
        </authorList>
    </citation>
    <scope>NUCLEOTIDE SEQUENCE [LARGE SCALE GENOMIC DNA]</scope>
    <source>
        <strain evidence="2 3">D5</strain>
        <plasmid evidence="3">Plasmid</plasmid>
    </source>
</reference>
<geneLocation type="plasmid" evidence="3"/>
<keyword evidence="3" id="KW-1185">Reference proteome</keyword>
<evidence type="ECO:0000313" key="2">
    <source>
        <dbReference type="EMBL" id="AJD93195.1"/>
    </source>
</evidence>
<dbReference type="KEGG" id="jeo:JMA_38770"/>
<proteinExistence type="predicted"/>
<dbReference type="HOGENOM" id="CLU_2990636_0_0_9"/>
<evidence type="ECO:0000256" key="1">
    <source>
        <dbReference type="SAM" id="Phobius"/>
    </source>
</evidence>
<dbReference type="EMBL" id="CP009417">
    <property type="protein sequence ID" value="AJD93195.1"/>
    <property type="molecule type" value="Genomic_DNA"/>
</dbReference>
<evidence type="ECO:0000313" key="3">
    <source>
        <dbReference type="Proteomes" id="UP000031449"/>
    </source>
</evidence>
<dbReference type="AlphaFoldDB" id="A0A0B5ASK2"/>
<feature type="transmembrane region" description="Helical" evidence="1">
    <location>
        <begin position="33"/>
        <end position="50"/>
    </location>
</feature>
<sequence length="57" mass="6445">MTVLLGCLITFASFLIIVLYLQSEENGNVGFHVLLSFIGFMGFISFVYSIREMSMMI</sequence>
<accession>A0A0B5ASK2</accession>
<keyword evidence="1" id="KW-0812">Transmembrane</keyword>
<dbReference type="Proteomes" id="UP000031449">
    <property type="component" value="Plasmid unnamed"/>
</dbReference>
<name>A0A0B5ASK2_9BACL</name>
<organism evidence="2 3">
    <name type="scientific">Jeotgalibacillus malaysiensis</name>
    <dbReference type="NCBI Taxonomy" id="1508404"/>
    <lineage>
        <taxon>Bacteria</taxon>
        <taxon>Bacillati</taxon>
        <taxon>Bacillota</taxon>
        <taxon>Bacilli</taxon>
        <taxon>Bacillales</taxon>
        <taxon>Caryophanaceae</taxon>
        <taxon>Jeotgalibacillus</taxon>
    </lineage>
</organism>
<keyword evidence="1" id="KW-1133">Transmembrane helix</keyword>
<protein>
    <submittedName>
        <fullName evidence="2">Uncharacterized protein</fullName>
    </submittedName>
</protein>
<dbReference type="BioCyc" id="JESP1508404:G14D9-13161-MONOMER"/>